<feature type="domain" description="HTH cro/C1-type" evidence="1">
    <location>
        <begin position="21"/>
        <end position="73"/>
    </location>
</feature>
<reference evidence="3" key="1">
    <citation type="journal article" date="2019" name="Int. J. Syst. Evol. Microbiol.">
        <title>The Global Catalogue of Microorganisms (GCM) 10K type strain sequencing project: providing services to taxonomists for standard genome sequencing and annotation.</title>
        <authorList>
            <consortium name="The Broad Institute Genomics Platform"/>
            <consortium name="The Broad Institute Genome Sequencing Center for Infectious Disease"/>
            <person name="Wu L."/>
            <person name="Ma J."/>
        </authorList>
    </citation>
    <scope>NUCLEOTIDE SEQUENCE [LARGE SCALE GENOMIC DNA]</scope>
    <source>
        <strain evidence="3">KCTC 42087</strain>
    </source>
</reference>
<evidence type="ECO:0000313" key="2">
    <source>
        <dbReference type="EMBL" id="MFC5746936.1"/>
    </source>
</evidence>
<dbReference type="InterPro" id="IPR010982">
    <property type="entry name" value="Lambda_DNA-bd_dom_sf"/>
</dbReference>
<proteinExistence type="predicted"/>
<organism evidence="2 3">
    <name type="scientific">Actinomadura rugatobispora</name>
    <dbReference type="NCBI Taxonomy" id="1994"/>
    <lineage>
        <taxon>Bacteria</taxon>
        <taxon>Bacillati</taxon>
        <taxon>Actinomycetota</taxon>
        <taxon>Actinomycetes</taxon>
        <taxon>Streptosporangiales</taxon>
        <taxon>Thermomonosporaceae</taxon>
        <taxon>Actinomadura</taxon>
    </lineage>
</organism>
<dbReference type="Pfam" id="PF01381">
    <property type="entry name" value="HTH_3"/>
    <property type="match status" value="1"/>
</dbReference>
<dbReference type="Proteomes" id="UP001596074">
    <property type="component" value="Unassembled WGS sequence"/>
</dbReference>
<dbReference type="SMART" id="SM00530">
    <property type="entry name" value="HTH_XRE"/>
    <property type="match status" value="1"/>
</dbReference>
<name>A0ABW0ZUY2_9ACTN</name>
<evidence type="ECO:0000259" key="1">
    <source>
        <dbReference type="PROSITE" id="PS50943"/>
    </source>
</evidence>
<accession>A0ABW0ZUY2</accession>
<dbReference type="InterPro" id="IPR001387">
    <property type="entry name" value="Cro/C1-type_HTH"/>
</dbReference>
<dbReference type="Pfam" id="PF19054">
    <property type="entry name" value="DUF5753"/>
    <property type="match status" value="1"/>
</dbReference>
<evidence type="ECO:0000313" key="3">
    <source>
        <dbReference type="Proteomes" id="UP001596074"/>
    </source>
</evidence>
<gene>
    <name evidence="2" type="ORF">ACFPZN_15015</name>
</gene>
<dbReference type="CDD" id="cd00093">
    <property type="entry name" value="HTH_XRE"/>
    <property type="match status" value="1"/>
</dbReference>
<keyword evidence="3" id="KW-1185">Reference proteome</keyword>
<dbReference type="SUPFAM" id="SSF47413">
    <property type="entry name" value="lambda repressor-like DNA-binding domains"/>
    <property type="match status" value="1"/>
</dbReference>
<dbReference type="PROSITE" id="PS50943">
    <property type="entry name" value="HTH_CROC1"/>
    <property type="match status" value="1"/>
</dbReference>
<sequence>MPPCTHIDPRESLRAQLAYTLRTMRTLKGLSQEQLAKELFLSREAITAYETQRNFPDLDTCKQFDEFFGTGELFQAQWAHAQREHVHEWFEAYLTHELEAIQIKTFQPLHMPGLLQTEEHVRSNGMPSPQIEDDISKRLARRDILTREADPAFLFAILDESVIRRPIGGAEVMRKQLQHLLTLSELPNVTIEIVREQAGWYFGLDGALVFLTKPDNTSVGYVEAQFGGRLLEEPTRVAKLGLRFDLIRARALSEDASRTLIRKTMETIADDSVAEE</sequence>
<dbReference type="RefSeq" id="WP_378282557.1">
    <property type="nucleotide sequence ID" value="NZ_JBHSON010000018.1"/>
</dbReference>
<dbReference type="EMBL" id="JBHSON010000018">
    <property type="protein sequence ID" value="MFC5746936.1"/>
    <property type="molecule type" value="Genomic_DNA"/>
</dbReference>
<dbReference type="Gene3D" id="1.10.260.40">
    <property type="entry name" value="lambda repressor-like DNA-binding domains"/>
    <property type="match status" value="1"/>
</dbReference>
<protein>
    <submittedName>
        <fullName evidence="2">Scr1 family TA system antitoxin-like transcriptional regulator</fullName>
    </submittedName>
</protein>
<comment type="caution">
    <text evidence="2">The sequence shown here is derived from an EMBL/GenBank/DDBJ whole genome shotgun (WGS) entry which is preliminary data.</text>
</comment>
<dbReference type="InterPro" id="IPR043917">
    <property type="entry name" value="DUF5753"/>
</dbReference>